<dbReference type="PANTHER" id="PTHR33308">
    <property type="entry name" value="PEPTIDOGLYCAN HYDROLASE FLGJ"/>
    <property type="match status" value="1"/>
</dbReference>
<dbReference type="Pfam" id="PF01832">
    <property type="entry name" value="Glucosaminidase"/>
    <property type="match status" value="1"/>
</dbReference>
<accession>A0ABW5Y0H6</accession>
<evidence type="ECO:0000256" key="1">
    <source>
        <dbReference type="ARBA" id="ARBA00022529"/>
    </source>
</evidence>
<dbReference type="Gene3D" id="1.10.530.10">
    <property type="match status" value="1"/>
</dbReference>
<feature type="domain" description="LysM" evidence="6">
    <location>
        <begin position="240"/>
        <end position="283"/>
    </location>
</feature>
<evidence type="ECO:0000256" key="5">
    <source>
        <dbReference type="SAM" id="SignalP"/>
    </source>
</evidence>
<dbReference type="SMART" id="SM00257">
    <property type="entry name" value="LysM"/>
    <property type="match status" value="3"/>
</dbReference>
<dbReference type="InterPro" id="IPR051056">
    <property type="entry name" value="Glycosyl_Hydrolase_73"/>
</dbReference>
<evidence type="ECO:0000313" key="7">
    <source>
        <dbReference type="EMBL" id="MFD2868776.1"/>
    </source>
</evidence>
<sequence>MNQKGKWLAAAMATVVTTATLASTAQATTAVQKESTVSNLTANTAEENTKVLAKAKSATATVESFIDQVSPDVVMLSQQYGIYGSVMMAQAILESSYGRSALASAPNYNLFGIKGDYNGQYVNMKTLEDNGKGQYYTITAKFRKYPSYKESLEDNAKKLRYGVSWNAKYYSKAWRESAKTYKDATKALTGTYATDTRYNTKLNDLIARYDLTQFDAPLTTGSTSSNTTVTQTGNSISKGTTYVVKKGDTLTKIAKKYGTTVKNLTSWNSLKTTTIFVGQTLYVSKTVPTVDEKDTSSTNTTVTPAGKDTSINVTETSKKATIHTVKKGDTLTKIAKKYGTTVTNLKKWNGLKSSTIKIGQKLKLTAKANMTYKVVKGDTLTKIAKKYGTTVTNLKKWNGLKSSTIKIGQVLNVTKA</sequence>
<dbReference type="EMBL" id="JBHUOR010000044">
    <property type="protein sequence ID" value="MFD2868776.1"/>
    <property type="molecule type" value="Genomic_DNA"/>
</dbReference>
<feature type="chain" id="PRO_5046519776" description="Peptidoglycan hydrolase" evidence="5">
    <location>
        <begin position="28"/>
        <end position="416"/>
    </location>
</feature>
<keyword evidence="8" id="KW-1185">Reference proteome</keyword>
<dbReference type="Gene3D" id="4.10.80.30">
    <property type="entry name" value="DNA polymerase, domain 6"/>
    <property type="match status" value="1"/>
</dbReference>
<keyword evidence="3" id="KW-0378">Hydrolase</keyword>
<reference evidence="8" key="1">
    <citation type="journal article" date="2019" name="Int. J. Syst. Evol. Microbiol.">
        <title>The Global Catalogue of Microorganisms (GCM) 10K type strain sequencing project: providing services to taxonomists for standard genome sequencing and annotation.</title>
        <authorList>
            <consortium name="The Broad Institute Genomics Platform"/>
            <consortium name="The Broad Institute Genome Sequencing Center for Infectious Disease"/>
            <person name="Wu L."/>
            <person name="Ma J."/>
        </authorList>
    </citation>
    <scope>NUCLEOTIDE SEQUENCE [LARGE SCALE GENOMIC DNA]</scope>
    <source>
        <strain evidence="8">KCTC 33522</strain>
    </source>
</reference>
<keyword evidence="2" id="KW-0081">Bacteriolytic enzyme</keyword>
<proteinExistence type="predicted"/>
<keyword evidence="5" id="KW-0732">Signal</keyword>
<dbReference type="InterPro" id="IPR002901">
    <property type="entry name" value="MGlyc_endo_b_GlcNAc-like_dom"/>
</dbReference>
<organism evidence="7 8">
    <name type="scientific">Kurthia populi</name>
    <dbReference type="NCBI Taxonomy" id="1562132"/>
    <lineage>
        <taxon>Bacteria</taxon>
        <taxon>Bacillati</taxon>
        <taxon>Bacillota</taxon>
        <taxon>Bacilli</taxon>
        <taxon>Bacillales</taxon>
        <taxon>Caryophanaceae</taxon>
        <taxon>Kurthia</taxon>
    </lineage>
</organism>
<dbReference type="RefSeq" id="WP_380147715.1">
    <property type="nucleotide sequence ID" value="NZ_JBHUOR010000044.1"/>
</dbReference>
<evidence type="ECO:0000256" key="4">
    <source>
        <dbReference type="ARBA" id="ARBA00032108"/>
    </source>
</evidence>
<dbReference type="Proteomes" id="UP001597568">
    <property type="component" value="Unassembled WGS sequence"/>
</dbReference>
<dbReference type="Gene3D" id="3.10.350.10">
    <property type="entry name" value="LysM domain"/>
    <property type="match status" value="3"/>
</dbReference>
<dbReference type="PANTHER" id="PTHR33308:SF9">
    <property type="entry name" value="PEPTIDOGLYCAN HYDROLASE FLGJ"/>
    <property type="match status" value="1"/>
</dbReference>
<name>A0ABW5Y0H6_9BACL</name>
<comment type="caution">
    <text evidence="7">The sequence shown here is derived from an EMBL/GenBank/DDBJ whole genome shotgun (WGS) entry which is preliminary data.</text>
</comment>
<evidence type="ECO:0000256" key="2">
    <source>
        <dbReference type="ARBA" id="ARBA00022638"/>
    </source>
</evidence>
<evidence type="ECO:0000259" key="6">
    <source>
        <dbReference type="PROSITE" id="PS51782"/>
    </source>
</evidence>
<gene>
    <name evidence="7" type="ORF">ACFSY7_09695</name>
</gene>
<feature type="signal peptide" evidence="5">
    <location>
        <begin position="1"/>
        <end position="27"/>
    </location>
</feature>
<dbReference type="PROSITE" id="PS51782">
    <property type="entry name" value="LYSM"/>
    <property type="match status" value="3"/>
</dbReference>
<evidence type="ECO:0000313" key="8">
    <source>
        <dbReference type="Proteomes" id="UP001597568"/>
    </source>
</evidence>
<keyword evidence="1" id="KW-0929">Antimicrobial</keyword>
<feature type="domain" description="LysM" evidence="6">
    <location>
        <begin position="370"/>
        <end position="413"/>
    </location>
</feature>
<protein>
    <recommendedName>
        <fullName evidence="4">Peptidoglycan hydrolase</fullName>
    </recommendedName>
</protein>
<dbReference type="InterPro" id="IPR036779">
    <property type="entry name" value="LysM_dom_sf"/>
</dbReference>
<evidence type="ECO:0000256" key="3">
    <source>
        <dbReference type="ARBA" id="ARBA00022801"/>
    </source>
</evidence>
<dbReference type="CDD" id="cd00118">
    <property type="entry name" value="LysM"/>
    <property type="match status" value="3"/>
</dbReference>
<dbReference type="InterPro" id="IPR018392">
    <property type="entry name" value="LysM"/>
</dbReference>
<dbReference type="SUPFAM" id="SSF54106">
    <property type="entry name" value="LysM domain"/>
    <property type="match status" value="3"/>
</dbReference>
<dbReference type="SMART" id="SM00047">
    <property type="entry name" value="LYZ2"/>
    <property type="match status" value="1"/>
</dbReference>
<dbReference type="Pfam" id="PF01476">
    <property type="entry name" value="LysM"/>
    <property type="match status" value="3"/>
</dbReference>
<feature type="domain" description="LysM" evidence="6">
    <location>
        <begin position="321"/>
        <end position="364"/>
    </location>
</feature>